<dbReference type="RefSeq" id="WP_246118831.1">
    <property type="nucleotide sequence ID" value="NZ_BJYA01000010.1"/>
</dbReference>
<keyword evidence="1 4" id="KW-0805">Transcription regulation</keyword>
<keyword evidence="2 4" id="KW-0238">DNA-binding</keyword>
<dbReference type="Gene3D" id="1.10.10.10">
    <property type="entry name" value="Winged helix-like DNA-binding domain superfamily/Winged helix DNA-binding domain"/>
    <property type="match status" value="1"/>
</dbReference>
<organism evidence="6 7">
    <name type="scientific">Alkalibacillus haloalkaliphilus</name>
    <dbReference type="NCBI Taxonomy" id="94136"/>
    <lineage>
        <taxon>Bacteria</taxon>
        <taxon>Bacillati</taxon>
        <taxon>Bacillota</taxon>
        <taxon>Bacilli</taxon>
        <taxon>Bacillales</taxon>
        <taxon>Bacillaceae</taxon>
        <taxon>Alkalibacillus</taxon>
    </lineage>
</organism>
<keyword evidence="3 4" id="KW-0804">Transcription</keyword>
<reference evidence="6 7" key="1">
    <citation type="submission" date="2019-07" db="EMBL/GenBank/DDBJ databases">
        <title>Whole genome shotgun sequence of Alkalibacillus haloalkaliphilus NBRC 103110.</title>
        <authorList>
            <person name="Hosoyama A."/>
            <person name="Uohara A."/>
            <person name="Ohji S."/>
            <person name="Ichikawa N."/>
        </authorList>
    </citation>
    <scope>NUCLEOTIDE SEQUENCE [LARGE SCALE GENOMIC DNA]</scope>
    <source>
        <strain evidence="6 7">NBRC 103110</strain>
    </source>
</reference>
<comment type="caution">
    <text evidence="6">The sequence shown here is derived from an EMBL/GenBank/DDBJ whole genome shotgun (WGS) entry which is preliminary data.</text>
</comment>
<proteinExistence type="inferred from homology"/>
<dbReference type="InterPro" id="IPR036390">
    <property type="entry name" value="WH_DNA-bd_sf"/>
</dbReference>
<evidence type="ECO:0000313" key="7">
    <source>
        <dbReference type="Proteomes" id="UP000321440"/>
    </source>
</evidence>
<dbReference type="InterPro" id="IPR036388">
    <property type="entry name" value="WH-like_DNA-bd_sf"/>
</dbReference>
<evidence type="ECO:0000256" key="3">
    <source>
        <dbReference type="ARBA" id="ARBA00023163"/>
    </source>
</evidence>
<feature type="coiled-coil region" evidence="5">
    <location>
        <begin position="105"/>
        <end position="132"/>
    </location>
</feature>
<keyword evidence="7" id="KW-1185">Reference proteome</keyword>
<gene>
    <name evidence="6" type="primary">opcR</name>
    <name evidence="6" type="ORF">AHA02nite_15310</name>
</gene>
<dbReference type="PANTHER" id="PTHR38465:SF1">
    <property type="entry name" value="HTH-TYPE TRANSCRIPTIONAL REGULATOR MJ1563-RELATED"/>
    <property type="match status" value="1"/>
</dbReference>
<dbReference type="InterPro" id="IPR026282">
    <property type="entry name" value="MJ1563"/>
</dbReference>
<sequence length="164" mass="19477">MQTRHNEETLDHLHHSMISEFSKTLEMFSLNTTESQLFVILYLSDEPMTLDDMKNALGKSKTAMSNSIRTLLDYNLVERVWIRGVRKDLYKAEKDLYGKFMKAYVNRWLDAIDRQKSNLKQIEEHIQEDEIQSDRQTSVKLKEAIRFHDALEDVFNDINEKDIY</sequence>
<dbReference type="AlphaFoldDB" id="A0A511W3T3"/>
<dbReference type="PIRSF" id="PIRSF006707">
    <property type="entry name" value="MJ1563"/>
    <property type="match status" value="1"/>
</dbReference>
<accession>A0A511W3T3</accession>
<evidence type="ECO:0000256" key="1">
    <source>
        <dbReference type="ARBA" id="ARBA00023015"/>
    </source>
</evidence>
<dbReference type="Proteomes" id="UP000321440">
    <property type="component" value="Unassembled WGS sequence"/>
</dbReference>
<keyword evidence="5" id="KW-0175">Coiled coil</keyword>
<evidence type="ECO:0000256" key="4">
    <source>
        <dbReference type="PIRNR" id="PIRNR006707"/>
    </source>
</evidence>
<evidence type="ECO:0000313" key="6">
    <source>
        <dbReference type="EMBL" id="GEN45755.1"/>
    </source>
</evidence>
<dbReference type="GO" id="GO:0003677">
    <property type="term" value="F:DNA binding"/>
    <property type="evidence" value="ECO:0007669"/>
    <property type="project" value="UniProtKB-UniRule"/>
</dbReference>
<protein>
    <recommendedName>
        <fullName evidence="4">HTH-type transcriptional regulator</fullName>
    </recommendedName>
</protein>
<evidence type="ECO:0000256" key="5">
    <source>
        <dbReference type="SAM" id="Coils"/>
    </source>
</evidence>
<dbReference type="EMBL" id="BJYA01000010">
    <property type="protein sequence ID" value="GEN45755.1"/>
    <property type="molecule type" value="Genomic_DNA"/>
</dbReference>
<name>A0A511W3T3_9BACI</name>
<comment type="similarity">
    <text evidence="4">Belongs to the GbsR family.</text>
</comment>
<dbReference type="SUPFAM" id="SSF46785">
    <property type="entry name" value="Winged helix' DNA-binding domain"/>
    <property type="match status" value="1"/>
</dbReference>
<evidence type="ECO:0000256" key="2">
    <source>
        <dbReference type="ARBA" id="ARBA00023125"/>
    </source>
</evidence>
<dbReference type="InterPro" id="IPR052362">
    <property type="entry name" value="HTH-GbsR_regulator"/>
</dbReference>
<dbReference type="PANTHER" id="PTHR38465">
    <property type="entry name" value="HTH-TYPE TRANSCRIPTIONAL REGULATOR MJ1563-RELATED"/>
    <property type="match status" value="1"/>
</dbReference>